<name>A0A918MK83_9RHOB</name>
<dbReference type="InterPro" id="IPR038084">
    <property type="entry name" value="PduO/GlcC-like_sf"/>
</dbReference>
<dbReference type="Gene3D" id="3.30.450.150">
    <property type="entry name" value="Haem-degrading domain"/>
    <property type="match status" value="1"/>
</dbReference>
<evidence type="ECO:0000313" key="2">
    <source>
        <dbReference type="Proteomes" id="UP000628984"/>
    </source>
</evidence>
<dbReference type="PIRSF" id="PIRSF008757">
    <property type="entry name" value="UCP008757"/>
    <property type="match status" value="1"/>
</dbReference>
<sequence>MSEIEALEAEAAALVLPAFSEETALRLGLDLVELARADGLPVVINVRTADRTLFHAALPGSSPENDAWARRKSNVALHFHAPSLLVGARLRAKERTLADQGLPATDYAAHGGAVPIRVQGTGVVAVVTVSGLPQVEDHRLVVQALRRLL</sequence>
<dbReference type="Pfam" id="PF03928">
    <property type="entry name" value="HbpS-like"/>
    <property type="match status" value="1"/>
</dbReference>
<reference evidence="1" key="2">
    <citation type="submission" date="2020-09" db="EMBL/GenBank/DDBJ databases">
        <authorList>
            <person name="Sun Q."/>
            <person name="Kim S."/>
        </authorList>
    </citation>
    <scope>NUCLEOTIDE SEQUENCE</scope>
    <source>
        <strain evidence="1">KCTC 23714</strain>
    </source>
</reference>
<reference evidence="1" key="1">
    <citation type="journal article" date="2014" name="Int. J. Syst. Evol. Microbiol.">
        <title>Complete genome sequence of Corynebacterium casei LMG S-19264T (=DSM 44701T), isolated from a smear-ripened cheese.</title>
        <authorList>
            <consortium name="US DOE Joint Genome Institute (JGI-PGF)"/>
            <person name="Walter F."/>
            <person name="Albersmeier A."/>
            <person name="Kalinowski J."/>
            <person name="Ruckert C."/>
        </authorList>
    </citation>
    <scope>NUCLEOTIDE SEQUENCE</scope>
    <source>
        <strain evidence="1">KCTC 23714</strain>
    </source>
</reference>
<dbReference type="RefSeq" id="WP_189633546.1">
    <property type="nucleotide sequence ID" value="NZ_BMYQ01000004.1"/>
</dbReference>
<dbReference type="NCBIfam" id="NF002696">
    <property type="entry name" value="PRK02487.1-5"/>
    <property type="match status" value="1"/>
</dbReference>
<proteinExistence type="predicted"/>
<gene>
    <name evidence="1" type="ORF">GCM10011452_18300</name>
</gene>
<dbReference type="PANTHER" id="PTHR28255">
    <property type="match status" value="1"/>
</dbReference>
<accession>A0A918MK83</accession>
<dbReference type="InterPro" id="IPR005624">
    <property type="entry name" value="PduO/GlcC-like"/>
</dbReference>
<dbReference type="AlphaFoldDB" id="A0A918MK83"/>
<dbReference type="SUPFAM" id="SSF143744">
    <property type="entry name" value="GlcG-like"/>
    <property type="match status" value="1"/>
</dbReference>
<dbReference type="EMBL" id="BMYQ01000004">
    <property type="protein sequence ID" value="GGW30048.1"/>
    <property type="molecule type" value="Genomic_DNA"/>
</dbReference>
<protein>
    <submittedName>
        <fullName evidence="1">UPF0303 protein</fullName>
    </submittedName>
</protein>
<dbReference type="InterPro" id="IPR010371">
    <property type="entry name" value="YBR137W-like"/>
</dbReference>
<keyword evidence="2" id="KW-1185">Reference proteome</keyword>
<comment type="caution">
    <text evidence="1">The sequence shown here is derived from an EMBL/GenBank/DDBJ whole genome shotgun (WGS) entry which is preliminary data.</text>
</comment>
<dbReference type="PANTHER" id="PTHR28255:SF1">
    <property type="entry name" value="UPF0303 PROTEIN YBR137W"/>
    <property type="match status" value="1"/>
</dbReference>
<evidence type="ECO:0000313" key="1">
    <source>
        <dbReference type="EMBL" id="GGW30048.1"/>
    </source>
</evidence>
<dbReference type="Proteomes" id="UP000628984">
    <property type="component" value="Unassembled WGS sequence"/>
</dbReference>
<organism evidence="1 2">
    <name type="scientific">Gemmobacter lanyuensis</name>
    <dbReference type="NCBI Taxonomy" id="1054497"/>
    <lineage>
        <taxon>Bacteria</taxon>
        <taxon>Pseudomonadati</taxon>
        <taxon>Pseudomonadota</taxon>
        <taxon>Alphaproteobacteria</taxon>
        <taxon>Rhodobacterales</taxon>
        <taxon>Paracoccaceae</taxon>
        <taxon>Gemmobacter</taxon>
    </lineage>
</organism>